<accession>A0A7X6A5C6</accession>
<evidence type="ECO:0000313" key="2">
    <source>
        <dbReference type="EMBL" id="NIK61129.1"/>
    </source>
</evidence>
<organism evidence="2 3">
    <name type="scientific">Kribbella shirazensis</name>
    <dbReference type="NCBI Taxonomy" id="1105143"/>
    <lineage>
        <taxon>Bacteria</taxon>
        <taxon>Bacillati</taxon>
        <taxon>Actinomycetota</taxon>
        <taxon>Actinomycetes</taxon>
        <taxon>Propionibacteriales</taxon>
        <taxon>Kribbellaceae</taxon>
        <taxon>Kribbella</taxon>
    </lineage>
</organism>
<proteinExistence type="predicted"/>
<evidence type="ECO:0000313" key="3">
    <source>
        <dbReference type="Proteomes" id="UP000555407"/>
    </source>
</evidence>
<gene>
    <name evidence="2" type="ORF">BJY22_006846</name>
</gene>
<dbReference type="AlphaFoldDB" id="A0A7X6A5C6"/>
<dbReference type="RefSeq" id="WP_167215324.1">
    <property type="nucleotide sequence ID" value="NZ_JAASRO010000001.1"/>
</dbReference>
<evidence type="ECO:0000256" key="1">
    <source>
        <dbReference type="SAM" id="MobiDB-lite"/>
    </source>
</evidence>
<sequence length="606" mass="65520">MGRWATYMIGREHEDPPAAYARHSKTVPGWVWWELPLARGGDWDPGPGHAVVAHIFDSDVADISGLVAGERAWRWVYGEATLAAFEERPVDALELEDSLPGRAEETTHLIQAWAMEAGLPEVDAPALAAILQCGYTFAEEGVREVLEALGIVADDSAVEHQDLDPTVDADGRPFGEPRPTEPSPGGPTMAGVLAAAIDHSSDAWRGLVAEFWLDTFGEPPALVALDGTVFVAFDPPIMLSSYGRDTERTWVSEHLGVDWVEVPSQYAGGLLEAVAWARANVGVQGRPADEHRLRLNVEVSPDYLDGLAARDDFADHTRSQGWQHSIADPLHVGIELAMGADLLARVDEVADWLDHARDLLLTPVTAAYAERGGTVHLGDGAVPGYALVPTLVYKSARGRHANAAADDKAWRRVQRRLRAGELTSIKVTCGVANGFGQMRGIDPWGDLLIGAQLAADQRLYSLPAHLTVKISDPLRSFVPGPFVGELVGRAVETLPVVGGWVDAARRLYLGDGQSRYESLAGTSSLVRRDPRTSVRGPAWRILLGPEHLRLLGGRGALEASGVFTEFSEVGQLLMVQCGDQPVDCTWERRDAMVGVLASVLPPKPDR</sequence>
<keyword evidence="3" id="KW-1185">Reference proteome</keyword>
<dbReference type="Proteomes" id="UP000555407">
    <property type="component" value="Unassembled WGS sequence"/>
</dbReference>
<name>A0A7X6A5C6_9ACTN</name>
<reference evidence="2 3" key="1">
    <citation type="submission" date="2020-03" db="EMBL/GenBank/DDBJ databases">
        <title>Sequencing the genomes of 1000 actinobacteria strains.</title>
        <authorList>
            <person name="Klenk H.-P."/>
        </authorList>
    </citation>
    <scope>NUCLEOTIDE SEQUENCE [LARGE SCALE GENOMIC DNA]</scope>
    <source>
        <strain evidence="2 3">DSM 45490</strain>
    </source>
</reference>
<dbReference type="EMBL" id="JAASRO010000001">
    <property type="protein sequence ID" value="NIK61129.1"/>
    <property type="molecule type" value="Genomic_DNA"/>
</dbReference>
<comment type="caution">
    <text evidence="2">The sequence shown here is derived from an EMBL/GenBank/DDBJ whole genome shotgun (WGS) entry which is preliminary data.</text>
</comment>
<feature type="region of interest" description="Disordered" evidence="1">
    <location>
        <begin position="160"/>
        <end position="187"/>
    </location>
</feature>
<protein>
    <submittedName>
        <fullName evidence="2">Uncharacterized protein</fullName>
    </submittedName>
</protein>
<feature type="compositionally biased region" description="Basic and acidic residues" evidence="1">
    <location>
        <begin position="160"/>
        <end position="179"/>
    </location>
</feature>